<dbReference type="Proteomes" id="UP001234297">
    <property type="component" value="Chromosome 12"/>
</dbReference>
<dbReference type="EMBL" id="CM056820">
    <property type="protein sequence ID" value="KAJ8616038.1"/>
    <property type="molecule type" value="Genomic_DNA"/>
</dbReference>
<proteinExistence type="predicted"/>
<keyword evidence="2" id="KW-1185">Reference proteome</keyword>
<comment type="caution">
    <text evidence="1">The sequence shown here is derived from an EMBL/GenBank/DDBJ whole genome shotgun (WGS) entry which is preliminary data.</text>
</comment>
<gene>
    <name evidence="1" type="ORF">MRB53_035410</name>
</gene>
<name>A0ACC2K4W0_PERAE</name>
<evidence type="ECO:0000313" key="2">
    <source>
        <dbReference type="Proteomes" id="UP001234297"/>
    </source>
</evidence>
<sequence length="142" mass="15296">MKHCRGRSARKRCCAQQAKVPGLEFGVSAVAAILQLPSSSSNEHPIPYKLSLFSLLFFFYASMATPTLSHSYVGVARFSAGVATLSASLAVASLLCIAMEAEFGCLAYLSCVVPVFSVFYRSLQRGSRPLNPSLQRRGSLNV</sequence>
<evidence type="ECO:0000313" key="1">
    <source>
        <dbReference type="EMBL" id="KAJ8616038.1"/>
    </source>
</evidence>
<organism evidence="1 2">
    <name type="scientific">Persea americana</name>
    <name type="common">Avocado</name>
    <dbReference type="NCBI Taxonomy" id="3435"/>
    <lineage>
        <taxon>Eukaryota</taxon>
        <taxon>Viridiplantae</taxon>
        <taxon>Streptophyta</taxon>
        <taxon>Embryophyta</taxon>
        <taxon>Tracheophyta</taxon>
        <taxon>Spermatophyta</taxon>
        <taxon>Magnoliopsida</taxon>
        <taxon>Magnoliidae</taxon>
        <taxon>Laurales</taxon>
        <taxon>Lauraceae</taxon>
        <taxon>Persea</taxon>
    </lineage>
</organism>
<reference evidence="1 2" key="1">
    <citation type="journal article" date="2022" name="Hortic Res">
        <title>A haplotype resolved chromosomal level avocado genome allows analysis of novel avocado genes.</title>
        <authorList>
            <person name="Nath O."/>
            <person name="Fletcher S.J."/>
            <person name="Hayward A."/>
            <person name="Shaw L.M."/>
            <person name="Masouleh A.K."/>
            <person name="Furtado A."/>
            <person name="Henry R.J."/>
            <person name="Mitter N."/>
        </authorList>
    </citation>
    <scope>NUCLEOTIDE SEQUENCE [LARGE SCALE GENOMIC DNA]</scope>
    <source>
        <strain evidence="2">cv. Hass</strain>
    </source>
</reference>
<accession>A0ACC2K4W0</accession>
<protein>
    <submittedName>
        <fullName evidence="1">Uncharacterized protein</fullName>
    </submittedName>
</protein>